<organism evidence="1 2">
    <name type="scientific">Prorocentrum cordatum</name>
    <dbReference type="NCBI Taxonomy" id="2364126"/>
    <lineage>
        <taxon>Eukaryota</taxon>
        <taxon>Sar</taxon>
        <taxon>Alveolata</taxon>
        <taxon>Dinophyceae</taxon>
        <taxon>Prorocentrales</taxon>
        <taxon>Prorocentraceae</taxon>
        <taxon>Prorocentrum</taxon>
    </lineage>
</organism>
<comment type="caution">
    <text evidence="1">The sequence shown here is derived from an EMBL/GenBank/DDBJ whole genome shotgun (WGS) entry which is preliminary data.</text>
</comment>
<feature type="non-terminal residue" evidence="1">
    <location>
        <position position="1"/>
    </location>
</feature>
<keyword evidence="2" id="KW-1185">Reference proteome</keyword>
<evidence type="ECO:0000313" key="2">
    <source>
        <dbReference type="Proteomes" id="UP001189429"/>
    </source>
</evidence>
<sequence>ADNKEPVVSQALAVLKHYWTQTIKDDKSVTLSLLAEHVRYCRMPACWFDKKAGKKEADTYELQLMMSPYIQSQVVTIDGMPLMTVHAALQVYIRQENGKIKAGAAPEGALERDAERLLAKFGMAPEEIQKHLAP</sequence>
<gene>
    <name evidence="1" type="ORF">PCOR1329_LOCUS1885</name>
</gene>
<name>A0ABN9PGL5_9DINO</name>
<dbReference type="Proteomes" id="UP001189429">
    <property type="component" value="Unassembled WGS sequence"/>
</dbReference>
<protein>
    <submittedName>
        <fullName evidence="1">Uncharacterized protein</fullName>
    </submittedName>
</protein>
<proteinExistence type="predicted"/>
<reference evidence="1" key="1">
    <citation type="submission" date="2023-10" db="EMBL/GenBank/DDBJ databases">
        <authorList>
            <person name="Chen Y."/>
            <person name="Shah S."/>
            <person name="Dougan E. K."/>
            <person name="Thang M."/>
            <person name="Chan C."/>
        </authorList>
    </citation>
    <scope>NUCLEOTIDE SEQUENCE [LARGE SCALE GENOMIC DNA]</scope>
</reference>
<dbReference type="EMBL" id="CAUYUJ010000459">
    <property type="protein sequence ID" value="CAK0790666.1"/>
    <property type="molecule type" value="Genomic_DNA"/>
</dbReference>
<evidence type="ECO:0000313" key="1">
    <source>
        <dbReference type="EMBL" id="CAK0790666.1"/>
    </source>
</evidence>
<accession>A0ABN9PGL5</accession>